<dbReference type="InterPro" id="IPR037960">
    <property type="entry name" value="SPRY/PRY_RFPL"/>
</dbReference>
<evidence type="ECO:0000256" key="1">
    <source>
        <dbReference type="ARBA" id="ARBA00022723"/>
    </source>
</evidence>
<dbReference type="SMART" id="SM00449">
    <property type="entry name" value="SPRY"/>
    <property type="match status" value="1"/>
</dbReference>
<keyword evidence="3" id="KW-0862">Zinc</keyword>
<dbReference type="Pfam" id="PF13765">
    <property type="entry name" value="PRY"/>
    <property type="match status" value="1"/>
</dbReference>
<dbReference type="GO" id="GO:0005737">
    <property type="term" value="C:cytoplasm"/>
    <property type="evidence" value="ECO:0007669"/>
    <property type="project" value="UniProtKB-ARBA"/>
</dbReference>
<dbReference type="InterPro" id="IPR001870">
    <property type="entry name" value="B30.2/SPRY"/>
</dbReference>
<dbReference type="Gene3D" id="2.60.120.920">
    <property type="match status" value="1"/>
</dbReference>
<name>A0A452VK30_URSMA</name>
<dbReference type="InterPro" id="IPR013320">
    <property type="entry name" value="ConA-like_dom_sf"/>
</dbReference>
<keyword evidence="2 4" id="KW-0863">Zinc-finger</keyword>
<accession>A0A452VK30</accession>
<feature type="domain" description="B30.2/SPRY" evidence="7">
    <location>
        <begin position="128"/>
        <end position="324"/>
    </location>
</feature>
<dbReference type="GO" id="GO:0008270">
    <property type="term" value="F:zinc ion binding"/>
    <property type="evidence" value="ECO:0007669"/>
    <property type="project" value="UniProtKB-KW"/>
</dbReference>
<dbReference type="CDD" id="cd15821">
    <property type="entry name" value="SPRY_PRY_RFPL"/>
    <property type="match status" value="1"/>
</dbReference>
<proteinExistence type="predicted"/>
<dbReference type="SUPFAM" id="SSF49899">
    <property type="entry name" value="Concanavalin A-like lectins/glucanases"/>
    <property type="match status" value="1"/>
</dbReference>
<dbReference type="AlphaFoldDB" id="A0A452VK30"/>
<evidence type="ECO:0000256" key="3">
    <source>
        <dbReference type="ARBA" id="ARBA00022833"/>
    </source>
</evidence>
<evidence type="ECO:0000259" key="6">
    <source>
        <dbReference type="PROSITE" id="PS50089"/>
    </source>
</evidence>
<dbReference type="InterPro" id="IPR043136">
    <property type="entry name" value="B30.2/SPRY_sf"/>
</dbReference>
<dbReference type="InterPro" id="IPR050143">
    <property type="entry name" value="TRIM/RBCC"/>
</dbReference>
<evidence type="ECO:0000256" key="5">
    <source>
        <dbReference type="SAM" id="MobiDB-lite"/>
    </source>
</evidence>
<reference evidence="8" key="1">
    <citation type="submission" date="2019-03" db="UniProtKB">
        <authorList>
            <consortium name="Ensembl"/>
        </authorList>
    </citation>
    <scope>IDENTIFICATION</scope>
</reference>
<feature type="region of interest" description="Disordered" evidence="5">
    <location>
        <begin position="324"/>
        <end position="345"/>
    </location>
</feature>
<dbReference type="Pfam" id="PF00622">
    <property type="entry name" value="SPRY"/>
    <property type="match status" value="1"/>
</dbReference>
<dbReference type="GeneTree" id="ENSGT00940000163187"/>
<dbReference type="SMART" id="SM00589">
    <property type="entry name" value="PRY"/>
    <property type="match status" value="1"/>
</dbReference>
<dbReference type="InterPro" id="IPR013083">
    <property type="entry name" value="Znf_RING/FYVE/PHD"/>
</dbReference>
<dbReference type="PROSITE" id="PS50188">
    <property type="entry name" value="B302_SPRY"/>
    <property type="match status" value="1"/>
</dbReference>
<dbReference type="InterPro" id="IPR001841">
    <property type="entry name" value="Znf_RING"/>
</dbReference>
<evidence type="ECO:0000256" key="4">
    <source>
        <dbReference type="PROSITE-ProRule" id="PRU00175"/>
    </source>
</evidence>
<dbReference type="FunFam" id="2.60.120.920:FF:000040">
    <property type="entry name" value="Ret finger protein-like 4A"/>
    <property type="match status" value="1"/>
</dbReference>
<dbReference type="Pfam" id="PF11002">
    <property type="entry name" value="RDM"/>
    <property type="match status" value="1"/>
</dbReference>
<dbReference type="InterPro" id="IPR003877">
    <property type="entry name" value="SPRY_dom"/>
</dbReference>
<feature type="domain" description="RING-type" evidence="6">
    <location>
        <begin position="63"/>
        <end position="105"/>
    </location>
</feature>
<dbReference type="InterPro" id="IPR003879">
    <property type="entry name" value="Butyrophylin_SPRY"/>
</dbReference>
<dbReference type="PROSITE" id="PS50089">
    <property type="entry name" value="ZF_RING_2"/>
    <property type="match status" value="1"/>
</dbReference>
<keyword evidence="1" id="KW-0479">Metal-binding</keyword>
<sequence>MQAPIHCGENRSTFTNGQTRWPKQPLFTLPGLLYVFLWLIKLPHGNLSQLSAMAEHFKERSRCLVCLTHLEMPVYLKCGFVCCRRCIHSLQREPGGEGVSCPSCSVVSQKKDLRPGTHLGRLVSRIKELEPQLRAVLQMNPEMRKFQGTVSLDVDTANHYLIISEDLRSVCCGYSKQNRRARAERFDYALCVLGSPGFRSGRHYWEVDVGTSKEWDVGVCRDSANRQGPILLSAELGFWTVGLRKGELFQASTVPVTVLSVSPRLHRLGVFLDMHFGTVSFYHISDGSHIFTFTELPAADVLRPFFAPGSPITDGQGFLRLRNKGTTTAAGRDARASGREAPAPS</sequence>
<dbReference type="Gene3D" id="3.30.40.10">
    <property type="entry name" value="Zinc/RING finger domain, C3HC4 (zinc finger)"/>
    <property type="match status" value="1"/>
</dbReference>
<organism evidence="8">
    <name type="scientific">Ursus maritimus</name>
    <name type="common">Polar bear</name>
    <name type="synonym">Thalarctos maritimus</name>
    <dbReference type="NCBI Taxonomy" id="29073"/>
    <lineage>
        <taxon>Eukaryota</taxon>
        <taxon>Metazoa</taxon>
        <taxon>Chordata</taxon>
        <taxon>Craniata</taxon>
        <taxon>Vertebrata</taxon>
        <taxon>Euteleostomi</taxon>
        <taxon>Mammalia</taxon>
        <taxon>Eutheria</taxon>
        <taxon>Laurasiatheria</taxon>
        <taxon>Carnivora</taxon>
        <taxon>Caniformia</taxon>
        <taxon>Ursidae</taxon>
        <taxon>Ursus</taxon>
    </lineage>
</organism>
<dbReference type="Pfam" id="PF15227">
    <property type="entry name" value="zf-C3HC4_4"/>
    <property type="match status" value="1"/>
</dbReference>
<dbReference type="PRINTS" id="PR01407">
    <property type="entry name" value="BUTYPHLNCDUF"/>
</dbReference>
<dbReference type="PANTHER" id="PTHR24103">
    <property type="entry name" value="E3 UBIQUITIN-PROTEIN LIGASE TRIM"/>
    <property type="match status" value="1"/>
</dbReference>
<dbReference type="InterPro" id="IPR022723">
    <property type="entry name" value="RDM_domain_RFPL"/>
</dbReference>
<dbReference type="Ensembl" id="ENSUMAT00000040426.1">
    <property type="protein sequence ID" value="ENSUMAP00000034161.1"/>
    <property type="gene ID" value="ENSUMAG00000024584.1"/>
</dbReference>
<evidence type="ECO:0000259" key="7">
    <source>
        <dbReference type="PROSITE" id="PS50188"/>
    </source>
</evidence>
<evidence type="ECO:0000313" key="8">
    <source>
        <dbReference type="Ensembl" id="ENSUMAP00000034161"/>
    </source>
</evidence>
<evidence type="ECO:0008006" key="9">
    <source>
        <dbReference type="Google" id="ProtNLM"/>
    </source>
</evidence>
<dbReference type="SUPFAM" id="SSF57850">
    <property type="entry name" value="RING/U-box"/>
    <property type="match status" value="1"/>
</dbReference>
<dbReference type="InterPro" id="IPR006574">
    <property type="entry name" value="PRY"/>
</dbReference>
<protein>
    <recommendedName>
        <fullName evidence="9">Ret finger protein-like 4A</fullName>
    </recommendedName>
</protein>
<evidence type="ECO:0000256" key="2">
    <source>
        <dbReference type="ARBA" id="ARBA00022771"/>
    </source>
</evidence>